<gene>
    <name evidence="1" type="ordered locus">Hoch_6228</name>
</gene>
<protein>
    <submittedName>
        <fullName evidence="1">Uncharacterized protein</fullName>
    </submittedName>
</protein>
<dbReference type="KEGG" id="hoh:Hoch_6228"/>
<keyword evidence="2" id="KW-1185">Reference proteome</keyword>
<dbReference type="Gene3D" id="2.20.28.30">
    <property type="entry name" value="RNA polymerase ii, chain L"/>
    <property type="match status" value="1"/>
</dbReference>
<organism evidence="1 2">
    <name type="scientific">Haliangium ochraceum (strain DSM 14365 / JCM 11303 / SMP-2)</name>
    <dbReference type="NCBI Taxonomy" id="502025"/>
    <lineage>
        <taxon>Bacteria</taxon>
        <taxon>Pseudomonadati</taxon>
        <taxon>Myxococcota</taxon>
        <taxon>Polyangia</taxon>
        <taxon>Haliangiales</taxon>
        <taxon>Kofleriaceae</taxon>
        <taxon>Haliangium</taxon>
    </lineage>
</organism>
<sequence>MTSDICRCANCGAPLESDAGDGVRVSCRYCGAENVLSRALFGDDAAVKAKRMQLAAGEASVIAKQNEARAQALMEEFQQLSIAAYQGDRDAAERAVVAMEGYLRLQYAPTIHVYNSYDPSDPTVVAAMKQIDEAVAEALRATRESLGLSAE</sequence>
<reference evidence="1 2" key="1">
    <citation type="journal article" date="2010" name="Stand. Genomic Sci.">
        <title>Complete genome sequence of Haliangium ochraceum type strain (SMP-2).</title>
        <authorList>
            <consortium name="US DOE Joint Genome Institute (JGI-PGF)"/>
            <person name="Ivanova N."/>
            <person name="Daum C."/>
            <person name="Lang E."/>
            <person name="Abt B."/>
            <person name="Kopitz M."/>
            <person name="Saunders E."/>
            <person name="Lapidus A."/>
            <person name="Lucas S."/>
            <person name="Glavina Del Rio T."/>
            <person name="Nolan M."/>
            <person name="Tice H."/>
            <person name="Copeland A."/>
            <person name="Cheng J.F."/>
            <person name="Chen F."/>
            <person name="Bruce D."/>
            <person name="Goodwin L."/>
            <person name="Pitluck S."/>
            <person name="Mavromatis K."/>
            <person name="Pati A."/>
            <person name="Mikhailova N."/>
            <person name="Chen A."/>
            <person name="Palaniappan K."/>
            <person name="Land M."/>
            <person name="Hauser L."/>
            <person name="Chang Y.J."/>
            <person name="Jeffries C.D."/>
            <person name="Detter J.C."/>
            <person name="Brettin T."/>
            <person name="Rohde M."/>
            <person name="Goker M."/>
            <person name="Bristow J."/>
            <person name="Markowitz V."/>
            <person name="Eisen J.A."/>
            <person name="Hugenholtz P."/>
            <person name="Kyrpides N.C."/>
            <person name="Klenk H.P."/>
        </authorList>
    </citation>
    <scope>NUCLEOTIDE SEQUENCE [LARGE SCALE GENOMIC DNA]</scope>
    <source>
        <strain evidence="2">DSM 14365 / CIP 107738 / JCM 11303 / AJ 13395 / SMP-2</strain>
    </source>
</reference>
<dbReference type="Proteomes" id="UP000001880">
    <property type="component" value="Chromosome"/>
</dbReference>
<proteinExistence type="predicted"/>
<evidence type="ECO:0000313" key="2">
    <source>
        <dbReference type="Proteomes" id="UP000001880"/>
    </source>
</evidence>
<dbReference type="AlphaFoldDB" id="D0LML5"/>
<dbReference type="EMBL" id="CP001804">
    <property type="protein sequence ID" value="ACY18702.1"/>
    <property type="molecule type" value="Genomic_DNA"/>
</dbReference>
<name>D0LML5_HALO1</name>
<accession>D0LML5</accession>
<evidence type="ECO:0000313" key="1">
    <source>
        <dbReference type="EMBL" id="ACY18702.1"/>
    </source>
</evidence>
<dbReference type="HOGENOM" id="CLU_1728822_0_0_7"/>